<organism evidence="3 4">
    <name type="scientific">Sylvietta virens</name>
    <name type="common">Green crombec</name>
    <dbReference type="NCBI Taxonomy" id="208069"/>
    <lineage>
        <taxon>Eukaryota</taxon>
        <taxon>Metazoa</taxon>
        <taxon>Chordata</taxon>
        <taxon>Craniata</taxon>
        <taxon>Vertebrata</taxon>
        <taxon>Euteleostomi</taxon>
        <taxon>Archelosauria</taxon>
        <taxon>Archosauria</taxon>
        <taxon>Dinosauria</taxon>
        <taxon>Saurischia</taxon>
        <taxon>Theropoda</taxon>
        <taxon>Coelurosauria</taxon>
        <taxon>Aves</taxon>
        <taxon>Neognathae</taxon>
        <taxon>Neoaves</taxon>
        <taxon>Telluraves</taxon>
        <taxon>Australaves</taxon>
        <taxon>Passeriformes</taxon>
        <taxon>Sylvioidea</taxon>
        <taxon>Sylviidae</taxon>
        <taxon>Acrocephalinae</taxon>
        <taxon>Sylvietta</taxon>
    </lineage>
</organism>
<comment type="caution">
    <text evidence="3">The sequence shown here is derived from an EMBL/GenBank/DDBJ whole genome shotgun (WGS) entry which is preliminary data.</text>
</comment>
<dbReference type="InterPro" id="IPR013785">
    <property type="entry name" value="Aldolase_TIM"/>
</dbReference>
<comment type="pathway">
    <text evidence="1">Cofactor biosynthesis; NAD(+) biosynthesis.</text>
</comment>
<protein>
    <submittedName>
        <fullName evidence="3">NADC pyrophosphorylase</fullName>
    </submittedName>
</protein>
<feature type="non-terminal residue" evidence="3">
    <location>
        <position position="83"/>
    </location>
</feature>
<evidence type="ECO:0000313" key="3">
    <source>
        <dbReference type="EMBL" id="NXK70889.1"/>
    </source>
</evidence>
<evidence type="ECO:0000313" key="4">
    <source>
        <dbReference type="Proteomes" id="UP000567822"/>
    </source>
</evidence>
<feature type="domain" description="Quinolinate phosphoribosyl transferase C-terminal" evidence="2">
    <location>
        <begin position="1"/>
        <end position="82"/>
    </location>
</feature>
<sequence>VKCSSADEARAAVGAGADILLLDNLAPHVGRMEGVPHRSSTQSRSMEGIALGTLPQFLGPQIDMMSMACLTHIARSLDFALQA</sequence>
<dbReference type="EMBL" id="VXAN01001861">
    <property type="protein sequence ID" value="NXK70889.1"/>
    <property type="molecule type" value="Genomic_DNA"/>
</dbReference>
<accession>A0A7L0LQZ2</accession>
<feature type="non-terminal residue" evidence="3">
    <location>
        <position position="1"/>
    </location>
</feature>
<dbReference type="Pfam" id="PF01729">
    <property type="entry name" value="QRPTase_C"/>
    <property type="match status" value="1"/>
</dbReference>
<dbReference type="UniPathway" id="UPA00253"/>
<gene>
    <name evidence="3" type="primary">Qprt_3</name>
    <name evidence="3" type="ORF">SYLVIR_R05584</name>
</gene>
<evidence type="ECO:0000259" key="2">
    <source>
        <dbReference type="Pfam" id="PF01729"/>
    </source>
</evidence>
<name>A0A7L0LQZ2_9SYLV</name>
<dbReference type="Gene3D" id="3.20.20.70">
    <property type="entry name" value="Aldolase class I"/>
    <property type="match status" value="1"/>
</dbReference>
<dbReference type="GO" id="GO:0009435">
    <property type="term" value="P:NAD+ biosynthetic process"/>
    <property type="evidence" value="ECO:0007669"/>
    <property type="project" value="UniProtKB-UniPathway"/>
</dbReference>
<dbReference type="SUPFAM" id="SSF51690">
    <property type="entry name" value="Nicotinate/Quinolinate PRTase C-terminal domain-like"/>
    <property type="match status" value="1"/>
</dbReference>
<dbReference type="InterPro" id="IPR002638">
    <property type="entry name" value="Quinolinate_PRibosylTrfase_C"/>
</dbReference>
<reference evidence="3 4" key="1">
    <citation type="submission" date="2019-09" db="EMBL/GenBank/DDBJ databases">
        <title>Bird 10,000 Genomes (B10K) Project - Family phase.</title>
        <authorList>
            <person name="Zhang G."/>
        </authorList>
    </citation>
    <scope>NUCLEOTIDE SEQUENCE [LARGE SCALE GENOMIC DNA]</scope>
    <source>
        <strain evidence="3">B10K-DU-009-59</strain>
        <tissue evidence="3">Muscle</tissue>
    </source>
</reference>
<proteinExistence type="predicted"/>
<dbReference type="InterPro" id="IPR036068">
    <property type="entry name" value="Nicotinate_pribotase-like_C"/>
</dbReference>
<evidence type="ECO:0000256" key="1">
    <source>
        <dbReference type="ARBA" id="ARBA00004790"/>
    </source>
</evidence>
<dbReference type="GO" id="GO:0004514">
    <property type="term" value="F:nicotinate-nucleotide diphosphorylase (carboxylating) activity"/>
    <property type="evidence" value="ECO:0007669"/>
    <property type="project" value="InterPro"/>
</dbReference>
<keyword evidence="4" id="KW-1185">Reference proteome</keyword>
<dbReference type="Proteomes" id="UP000567822">
    <property type="component" value="Unassembled WGS sequence"/>
</dbReference>
<dbReference type="AlphaFoldDB" id="A0A7L0LQZ2"/>